<comment type="similarity">
    <text evidence="8">Belongs to the SecE/SEC61-gamma family.</text>
</comment>
<name>A0A0D0GVR4_9SPHI</name>
<keyword evidence="9" id="KW-0251">Elongation factor</keyword>
<feature type="transmembrane region" description="Helical" evidence="8">
    <location>
        <begin position="27"/>
        <end position="48"/>
    </location>
</feature>
<keyword evidence="9" id="KW-0648">Protein biosynthesis</keyword>
<evidence type="ECO:0000313" key="10">
    <source>
        <dbReference type="Proteomes" id="UP000032049"/>
    </source>
</evidence>
<protein>
    <recommendedName>
        <fullName evidence="8">Protein translocase subunit SecE</fullName>
    </recommendedName>
</protein>
<dbReference type="InterPro" id="IPR038379">
    <property type="entry name" value="SecE_sf"/>
</dbReference>
<comment type="subcellular location">
    <subcellularLocation>
        <location evidence="8">Cell membrane</location>
        <topology evidence="8">Single-pass membrane protein</topology>
    </subcellularLocation>
    <subcellularLocation>
        <location evidence="1">Membrane</location>
    </subcellularLocation>
</comment>
<keyword evidence="5 8" id="KW-1133">Transmembrane helix</keyword>
<evidence type="ECO:0000256" key="4">
    <source>
        <dbReference type="ARBA" id="ARBA00022927"/>
    </source>
</evidence>
<dbReference type="GO" id="GO:0043952">
    <property type="term" value="P:protein transport by the Sec complex"/>
    <property type="evidence" value="ECO:0007669"/>
    <property type="project" value="UniProtKB-UniRule"/>
</dbReference>
<keyword evidence="10" id="KW-1185">Reference proteome</keyword>
<organism evidence="9 10">
    <name type="scientific">Pedobacter lusitanus</name>
    <dbReference type="NCBI Taxonomy" id="1503925"/>
    <lineage>
        <taxon>Bacteria</taxon>
        <taxon>Pseudomonadati</taxon>
        <taxon>Bacteroidota</taxon>
        <taxon>Sphingobacteriia</taxon>
        <taxon>Sphingobacteriales</taxon>
        <taxon>Sphingobacteriaceae</taxon>
        <taxon>Pedobacter</taxon>
    </lineage>
</organism>
<dbReference type="AlphaFoldDB" id="A0A0D0GVR4"/>
<accession>A0A0D0GVR4</accession>
<dbReference type="GO" id="GO:0006605">
    <property type="term" value="P:protein targeting"/>
    <property type="evidence" value="ECO:0007669"/>
    <property type="project" value="UniProtKB-UniRule"/>
</dbReference>
<proteinExistence type="inferred from homology"/>
<comment type="function">
    <text evidence="8">Essential subunit of the Sec protein translocation channel SecYEG. Clamps together the 2 halves of SecY. May contact the channel plug during translocation.</text>
</comment>
<keyword evidence="4 8" id="KW-0653">Protein transport</keyword>
<keyword evidence="6 8" id="KW-0811">Translocation</keyword>
<keyword evidence="3 8" id="KW-0812">Transmembrane</keyword>
<dbReference type="STRING" id="1503925.TH53_03085"/>
<evidence type="ECO:0000256" key="5">
    <source>
        <dbReference type="ARBA" id="ARBA00022989"/>
    </source>
</evidence>
<dbReference type="EMBL" id="JXRA01000012">
    <property type="protein sequence ID" value="KIO78536.1"/>
    <property type="molecule type" value="Genomic_DNA"/>
</dbReference>
<dbReference type="Pfam" id="PF00584">
    <property type="entry name" value="SecE"/>
    <property type="match status" value="1"/>
</dbReference>
<dbReference type="HAMAP" id="MF_00422">
    <property type="entry name" value="SecE"/>
    <property type="match status" value="1"/>
</dbReference>
<evidence type="ECO:0000256" key="8">
    <source>
        <dbReference type="HAMAP-Rule" id="MF_00422"/>
    </source>
</evidence>
<dbReference type="InterPro" id="IPR001901">
    <property type="entry name" value="Translocase_SecE/Sec61-g"/>
</dbReference>
<keyword evidence="7 8" id="KW-0472">Membrane</keyword>
<evidence type="ECO:0000256" key="2">
    <source>
        <dbReference type="ARBA" id="ARBA00022448"/>
    </source>
</evidence>
<evidence type="ECO:0000256" key="7">
    <source>
        <dbReference type="ARBA" id="ARBA00023136"/>
    </source>
</evidence>
<comment type="caution">
    <text evidence="9">The sequence shown here is derived from an EMBL/GenBank/DDBJ whole genome shotgun (WGS) entry which is preliminary data.</text>
</comment>
<evidence type="ECO:0000256" key="3">
    <source>
        <dbReference type="ARBA" id="ARBA00022692"/>
    </source>
</evidence>
<dbReference type="GO" id="GO:0065002">
    <property type="term" value="P:intracellular protein transmembrane transport"/>
    <property type="evidence" value="ECO:0007669"/>
    <property type="project" value="UniProtKB-UniRule"/>
</dbReference>
<dbReference type="Gene3D" id="1.20.5.1030">
    <property type="entry name" value="Preprotein translocase secy subunit"/>
    <property type="match status" value="1"/>
</dbReference>
<gene>
    <name evidence="8" type="primary">secE</name>
    <name evidence="9" type="ORF">TH53_03085</name>
</gene>
<comment type="subunit">
    <text evidence="8">Component of the Sec protein translocase complex. Heterotrimer consisting of SecY, SecE and SecG subunits. The heterotrimers can form oligomers, although 1 heterotrimer is thought to be able to translocate proteins. Interacts with the ribosome. Interacts with SecDF, and other proteins may be involved. Interacts with SecA.</text>
</comment>
<sequence length="65" mass="7312">MASIVQFIKESYEEMTQKVTWPTWGELQSSAVLVLVASFIIAVVIFAMDKGSTFILDTFYKSLSN</sequence>
<evidence type="ECO:0000256" key="1">
    <source>
        <dbReference type="ARBA" id="ARBA00004370"/>
    </source>
</evidence>
<dbReference type="Proteomes" id="UP000032049">
    <property type="component" value="Unassembled WGS sequence"/>
</dbReference>
<keyword evidence="8" id="KW-1003">Cell membrane</keyword>
<evidence type="ECO:0000256" key="6">
    <source>
        <dbReference type="ARBA" id="ARBA00023010"/>
    </source>
</evidence>
<dbReference type="InterPro" id="IPR005807">
    <property type="entry name" value="SecE_bac"/>
</dbReference>
<dbReference type="OrthoDB" id="9810735at2"/>
<dbReference type="GO" id="GO:0003746">
    <property type="term" value="F:translation elongation factor activity"/>
    <property type="evidence" value="ECO:0007669"/>
    <property type="project" value="UniProtKB-KW"/>
</dbReference>
<dbReference type="GO" id="GO:0005886">
    <property type="term" value="C:plasma membrane"/>
    <property type="evidence" value="ECO:0007669"/>
    <property type="project" value="UniProtKB-SubCell"/>
</dbReference>
<dbReference type="RefSeq" id="WP_041878243.1">
    <property type="nucleotide sequence ID" value="NZ_CP157278.1"/>
</dbReference>
<keyword evidence="2 8" id="KW-0813">Transport</keyword>
<dbReference type="GO" id="GO:0008320">
    <property type="term" value="F:protein transmembrane transporter activity"/>
    <property type="evidence" value="ECO:0007669"/>
    <property type="project" value="UniProtKB-UniRule"/>
</dbReference>
<dbReference type="GO" id="GO:0009306">
    <property type="term" value="P:protein secretion"/>
    <property type="evidence" value="ECO:0007669"/>
    <property type="project" value="UniProtKB-UniRule"/>
</dbReference>
<reference evidence="9 10" key="1">
    <citation type="submission" date="2015-01" db="EMBL/GenBank/DDBJ databases">
        <title>Draft genome sequence of Pedobacter sp. NL19 isolated from sludge of an effluent treatment pond in an abandoned uranium mine.</title>
        <authorList>
            <person name="Santos T."/>
            <person name="Caetano T."/>
            <person name="Covas C."/>
            <person name="Cruz A."/>
            <person name="Mendo S."/>
        </authorList>
    </citation>
    <scope>NUCLEOTIDE SEQUENCE [LARGE SCALE GENOMIC DNA]</scope>
    <source>
        <strain evidence="9 10">NL19</strain>
    </source>
</reference>
<dbReference type="NCBIfam" id="TIGR00964">
    <property type="entry name" value="secE_bact"/>
    <property type="match status" value="1"/>
</dbReference>
<evidence type="ECO:0000313" key="9">
    <source>
        <dbReference type="EMBL" id="KIO78536.1"/>
    </source>
</evidence>